<name>A0A381XDR1_9ZZZZ</name>
<keyword evidence="5 7" id="KW-1133">Transmembrane helix</keyword>
<feature type="transmembrane region" description="Helical" evidence="7">
    <location>
        <begin position="76"/>
        <end position="102"/>
    </location>
</feature>
<dbReference type="Pfam" id="PF00528">
    <property type="entry name" value="BPD_transp_1"/>
    <property type="match status" value="1"/>
</dbReference>
<dbReference type="InterPro" id="IPR035906">
    <property type="entry name" value="MetI-like_sf"/>
</dbReference>
<evidence type="ECO:0000256" key="7">
    <source>
        <dbReference type="SAM" id="Phobius"/>
    </source>
</evidence>
<keyword evidence="6 7" id="KW-0472">Membrane</keyword>
<proteinExistence type="predicted"/>
<dbReference type="GO" id="GO:0005886">
    <property type="term" value="C:plasma membrane"/>
    <property type="evidence" value="ECO:0007669"/>
    <property type="project" value="UniProtKB-SubCell"/>
</dbReference>
<organism evidence="9">
    <name type="scientific">marine metagenome</name>
    <dbReference type="NCBI Taxonomy" id="408172"/>
    <lineage>
        <taxon>unclassified sequences</taxon>
        <taxon>metagenomes</taxon>
        <taxon>ecological metagenomes</taxon>
    </lineage>
</organism>
<dbReference type="PROSITE" id="PS50928">
    <property type="entry name" value="ABC_TM1"/>
    <property type="match status" value="1"/>
</dbReference>
<feature type="domain" description="ABC transmembrane type-1" evidence="8">
    <location>
        <begin position="38"/>
        <end position="114"/>
    </location>
</feature>
<dbReference type="PANTHER" id="PTHR30151">
    <property type="entry name" value="ALKANE SULFONATE ABC TRANSPORTER-RELATED, MEMBRANE SUBUNIT"/>
    <property type="match status" value="1"/>
</dbReference>
<gene>
    <name evidence="9" type="ORF">METZ01_LOCUS115475</name>
</gene>
<feature type="non-terminal residue" evidence="9">
    <location>
        <position position="114"/>
    </location>
</feature>
<evidence type="ECO:0000256" key="3">
    <source>
        <dbReference type="ARBA" id="ARBA00022475"/>
    </source>
</evidence>
<evidence type="ECO:0000256" key="2">
    <source>
        <dbReference type="ARBA" id="ARBA00022448"/>
    </source>
</evidence>
<dbReference type="GO" id="GO:0055085">
    <property type="term" value="P:transmembrane transport"/>
    <property type="evidence" value="ECO:0007669"/>
    <property type="project" value="InterPro"/>
</dbReference>
<accession>A0A381XDR1</accession>
<dbReference type="SUPFAM" id="SSF161098">
    <property type="entry name" value="MetI-like"/>
    <property type="match status" value="1"/>
</dbReference>
<keyword evidence="2" id="KW-0813">Transport</keyword>
<protein>
    <recommendedName>
        <fullName evidence="8">ABC transmembrane type-1 domain-containing protein</fullName>
    </recommendedName>
</protein>
<evidence type="ECO:0000256" key="4">
    <source>
        <dbReference type="ARBA" id="ARBA00022692"/>
    </source>
</evidence>
<reference evidence="9" key="1">
    <citation type="submission" date="2018-05" db="EMBL/GenBank/DDBJ databases">
        <authorList>
            <person name="Lanie J.A."/>
            <person name="Ng W.-L."/>
            <person name="Kazmierczak K.M."/>
            <person name="Andrzejewski T.M."/>
            <person name="Davidsen T.M."/>
            <person name="Wayne K.J."/>
            <person name="Tettelin H."/>
            <person name="Glass J.I."/>
            <person name="Rusch D."/>
            <person name="Podicherti R."/>
            <person name="Tsui H.-C.T."/>
            <person name="Winkler M.E."/>
        </authorList>
    </citation>
    <scope>NUCLEOTIDE SEQUENCE</scope>
</reference>
<evidence type="ECO:0000259" key="8">
    <source>
        <dbReference type="PROSITE" id="PS50928"/>
    </source>
</evidence>
<evidence type="ECO:0000256" key="5">
    <source>
        <dbReference type="ARBA" id="ARBA00022989"/>
    </source>
</evidence>
<comment type="subcellular location">
    <subcellularLocation>
        <location evidence="1">Cell membrane</location>
        <topology evidence="1">Multi-pass membrane protein</topology>
    </subcellularLocation>
</comment>
<keyword evidence="4 7" id="KW-0812">Transmembrane</keyword>
<evidence type="ECO:0000313" key="9">
    <source>
        <dbReference type="EMBL" id="SVA62621.1"/>
    </source>
</evidence>
<dbReference type="PANTHER" id="PTHR30151:SF20">
    <property type="entry name" value="ABC TRANSPORTER PERMEASE PROTEIN HI_0355-RELATED"/>
    <property type="match status" value="1"/>
</dbReference>
<sequence>MTLIALWEAFVRIGNIASWLLPTPSSIGYTLYDSASLLASHSLVTLEEVLIGFILALVSGLTLASGITLSKTLEKALYPFLIASQTVPVIVIAPMLLVWVGYGLMPKVIVVALI</sequence>
<keyword evidence="3" id="KW-1003">Cell membrane</keyword>
<dbReference type="InterPro" id="IPR000515">
    <property type="entry name" value="MetI-like"/>
</dbReference>
<evidence type="ECO:0000256" key="6">
    <source>
        <dbReference type="ARBA" id="ARBA00023136"/>
    </source>
</evidence>
<feature type="transmembrane region" description="Helical" evidence="7">
    <location>
        <begin position="49"/>
        <end position="69"/>
    </location>
</feature>
<dbReference type="EMBL" id="UINC01014732">
    <property type="protein sequence ID" value="SVA62621.1"/>
    <property type="molecule type" value="Genomic_DNA"/>
</dbReference>
<dbReference type="AlphaFoldDB" id="A0A381XDR1"/>
<evidence type="ECO:0000256" key="1">
    <source>
        <dbReference type="ARBA" id="ARBA00004651"/>
    </source>
</evidence>